<protein>
    <submittedName>
        <fullName evidence="1">DUF1847 domain-containing protein</fullName>
    </submittedName>
</protein>
<keyword evidence="2" id="KW-1185">Reference proteome</keyword>
<dbReference type="RefSeq" id="WP_324619046.1">
    <property type="nucleotide sequence ID" value="NZ_JAYKOT010000003.1"/>
</dbReference>
<accession>A0AAW9MSL3</accession>
<dbReference type="Pfam" id="PF08901">
    <property type="entry name" value="DUF1847"/>
    <property type="match status" value="1"/>
</dbReference>
<dbReference type="EMBL" id="JAYKOT010000003">
    <property type="protein sequence ID" value="MEB3428965.1"/>
    <property type="molecule type" value="Genomic_DNA"/>
</dbReference>
<dbReference type="Proteomes" id="UP001357733">
    <property type="component" value="Unassembled WGS sequence"/>
</dbReference>
<evidence type="ECO:0000313" key="1">
    <source>
        <dbReference type="EMBL" id="MEB3428965.1"/>
    </source>
</evidence>
<comment type="caution">
    <text evidence="1">The sequence shown here is derived from an EMBL/GenBank/DDBJ whole genome shotgun (WGS) entry which is preliminary data.</text>
</comment>
<evidence type="ECO:0000313" key="2">
    <source>
        <dbReference type="Proteomes" id="UP001357733"/>
    </source>
</evidence>
<proteinExistence type="predicted"/>
<name>A0AAW9MSL3_9FIRM</name>
<gene>
    <name evidence="1" type="ORF">VLK81_02810</name>
</gene>
<dbReference type="InterPro" id="IPR014997">
    <property type="entry name" value="DUF1847"/>
</dbReference>
<dbReference type="AlphaFoldDB" id="A0AAW9MSL3"/>
<reference evidence="1 2" key="1">
    <citation type="submission" date="2024-01" db="EMBL/GenBank/DDBJ databases">
        <title>Complete genome sequence of Citroniella saccharovorans strain M6.X9, isolated from human fecal sample.</title>
        <authorList>
            <person name="Cheng G."/>
            <person name="Westerholm M."/>
            <person name="Schnurer A."/>
        </authorList>
    </citation>
    <scope>NUCLEOTIDE SEQUENCE [LARGE SCALE GENOMIC DNA]</scope>
    <source>
        <strain evidence="1 2">DSM 29873</strain>
    </source>
</reference>
<sequence length="222" mass="25289">MQEKMDSRCAVCANTYCRKNQKNPNSPICPMEDEELYEKAKEIVLSEDYNEFFINSSKVEKIGYNRFPRIKEIMVFIKMMGYKRVGLAFCGGLMNEARIVDRIFRENGINLISAMCKTGGCDKCQVGLKEEEKLRPGEFEPMCNPVAQALILNKEKTEFNIVMGLCVGHDSLFYKFSDSLVTTLIVKDRNTGHNPVAAIYGADGYFKDRIKVSESDLEIKKD</sequence>
<organism evidence="1 2">
    <name type="scientific">Citroniella saccharovorans</name>
    <dbReference type="NCBI Taxonomy" id="2053367"/>
    <lineage>
        <taxon>Bacteria</taxon>
        <taxon>Bacillati</taxon>
        <taxon>Bacillota</taxon>
        <taxon>Tissierellia</taxon>
        <taxon>Tissierellales</taxon>
        <taxon>Peptoniphilaceae</taxon>
        <taxon>Citroniella</taxon>
    </lineage>
</organism>